<sequence>MTSHSPHRRWKGCPICKDHKDDRHGDAVRMPWPVLKKMGRRRRVARRYVPDE</sequence>
<reference evidence="1 2" key="1">
    <citation type="submission" date="2021-03" db="EMBL/GenBank/DDBJ databases">
        <title>Actinomadura violae sp. nov., isolated from lichen in Thailand.</title>
        <authorList>
            <person name="Kanchanasin P."/>
            <person name="Saeng-In P."/>
            <person name="Phongsopitanun W."/>
            <person name="Yuki M."/>
            <person name="Kudo T."/>
            <person name="Ohkuma M."/>
            <person name="Tanasupawat S."/>
        </authorList>
    </citation>
    <scope>NUCLEOTIDE SEQUENCE [LARGE SCALE GENOMIC DNA]</scope>
    <source>
        <strain evidence="1 2">LCR2-06</strain>
    </source>
</reference>
<dbReference type="Proteomes" id="UP000680206">
    <property type="component" value="Unassembled WGS sequence"/>
</dbReference>
<keyword evidence="2" id="KW-1185">Reference proteome</keyword>
<name>A0ABS3RXR8_9ACTN</name>
<proteinExistence type="predicted"/>
<accession>A0ABS3RXR8</accession>
<evidence type="ECO:0000313" key="1">
    <source>
        <dbReference type="EMBL" id="MBO2461561.1"/>
    </source>
</evidence>
<comment type="caution">
    <text evidence="1">The sequence shown here is derived from an EMBL/GenBank/DDBJ whole genome shotgun (WGS) entry which is preliminary data.</text>
</comment>
<dbReference type="RefSeq" id="WP_208244918.1">
    <property type="nucleotide sequence ID" value="NZ_JAGEPF010000018.1"/>
</dbReference>
<dbReference type="EMBL" id="JAGEPF010000018">
    <property type="protein sequence ID" value="MBO2461561.1"/>
    <property type="molecule type" value="Genomic_DNA"/>
</dbReference>
<organism evidence="1 2">
    <name type="scientific">Actinomadura violacea</name>
    <dbReference type="NCBI Taxonomy" id="2819934"/>
    <lineage>
        <taxon>Bacteria</taxon>
        <taxon>Bacillati</taxon>
        <taxon>Actinomycetota</taxon>
        <taxon>Actinomycetes</taxon>
        <taxon>Streptosporangiales</taxon>
        <taxon>Thermomonosporaceae</taxon>
        <taxon>Actinomadura</taxon>
    </lineage>
</organism>
<evidence type="ECO:0000313" key="2">
    <source>
        <dbReference type="Proteomes" id="UP000680206"/>
    </source>
</evidence>
<gene>
    <name evidence="1" type="ORF">J4709_28690</name>
</gene>
<protein>
    <submittedName>
        <fullName evidence="1">Uncharacterized protein</fullName>
    </submittedName>
</protein>